<evidence type="ECO:0000256" key="1">
    <source>
        <dbReference type="SAM" id="MobiDB-lite"/>
    </source>
</evidence>
<name>A0AAD6Y250_9AGAR</name>
<sequence length="281" mass="31432">MRIAVIPLTRPTTSRPSITYYSFQTRPPPPSQSLKDSPSSGRPPRPGVVKWAVLKVDATWSAFGKAEPGSWRLRLFEFGERFLDKLDFEESMLKRIDVKSASPIKVPEELPDADRQVAETALAQLKIPLLYPPSVSSAPAAISDLQALVQRRIPLHNKGFWTYLLVAPLTAPFMIVPPPLNSLKANIPFFFCAWRSWSHYQALRGARHLDGLLKTGKIVPEADAALDAVYTPTRTDTNPDPKRPVIVTRDSLGHAMRALEMASDETKDILRAYEQAVNRLR</sequence>
<dbReference type="PANTHER" id="PTHR28062">
    <property type="entry name" value="K+-H+ EXCHANGE-LIKE PROTEIN"/>
    <property type="match status" value="1"/>
</dbReference>
<gene>
    <name evidence="2" type="ORF">GGX14DRAFT_377082</name>
</gene>
<dbReference type="AlphaFoldDB" id="A0AAD6Y250"/>
<proteinExistence type="predicted"/>
<evidence type="ECO:0000313" key="2">
    <source>
        <dbReference type="EMBL" id="KAJ7195493.1"/>
    </source>
</evidence>
<evidence type="ECO:0000313" key="3">
    <source>
        <dbReference type="Proteomes" id="UP001219525"/>
    </source>
</evidence>
<dbReference type="GO" id="GO:0005743">
    <property type="term" value="C:mitochondrial inner membrane"/>
    <property type="evidence" value="ECO:0007669"/>
    <property type="project" value="TreeGrafter"/>
</dbReference>
<dbReference type="InterPro" id="IPR018786">
    <property type="entry name" value="Mit_KHE1"/>
</dbReference>
<dbReference type="GO" id="GO:1902600">
    <property type="term" value="P:proton transmembrane transport"/>
    <property type="evidence" value="ECO:0007669"/>
    <property type="project" value="TreeGrafter"/>
</dbReference>
<organism evidence="2 3">
    <name type="scientific">Mycena pura</name>
    <dbReference type="NCBI Taxonomy" id="153505"/>
    <lineage>
        <taxon>Eukaryota</taxon>
        <taxon>Fungi</taxon>
        <taxon>Dikarya</taxon>
        <taxon>Basidiomycota</taxon>
        <taxon>Agaricomycotina</taxon>
        <taxon>Agaricomycetes</taxon>
        <taxon>Agaricomycetidae</taxon>
        <taxon>Agaricales</taxon>
        <taxon>Marasmiineae</taxon>
        <taxon>Mycenaceae</taxon>
        <taxon>Mycena</taxon>
    </lineage>
</organism>
<keyword evidence="3" id="KW-1185">Reference proteome</keyword>
<dbReference type="Proteomes" id="UP001219525">
    <property type="component" value="Unassembled WGS sequence"/>
</dbReference>
<dbReference type="PANTHER" id="PTHR28062:SF1">
    <property type="entry name" value="TRANSMEMBRANE PROTEIN"/>
    <property type="match status" value="1"/>
</dbReference>
<feature type="region of interest" description="Disordered" evidence="1">
    <location>
        <begin position="18"/>
        <end position="45"/>
    </location>
</feature>
<reference evidence="2" key="1">
    <citation type="submission" date="2023-03" db="EMBL/GenBank/DDBJ databases">
        <title>Massive genome expansion in bonnet fungi (Mycena s.s.) driven by repeated elements and novel gene families across ecological guilds.</title>
        <authorList>
            <consortium name="Lawrence Berkeley National Laboratory"/>
            <person name="Harder C.B."/>
            <person name="Miyauchi S."/>
            <person name="Viragh M."/>
            <person name="Kuo A."/>
            <person name="Thoen E."/>
            <person name="Andreopoulos B."/>
            <person name="Lu D."/>
            <person name="Skrede I."/>
            <person name="Drula E."/>
            <person name="Henrissat B."/>
            <person name="Morin E."/>
            <person name="Kohler A."/>
            <person name="Barry K."/>
            <person name="LaButti K."/>
            <person name="Morin E."/>
            <person name="Salamov A."/>
            <person name="Lipzen A."/>
            <person name="Mereny Z."/>
            <person name="Hegedus B."/>
            <person name="Baldrian P."/>
            <person name="Stursova M."/>
            <person name="Weitz H."/>
            <person name="Taylor A."/>
            <person name="Grigoriev I.V."/>
            <person name="Nagy L.G."/>
            <person name="Martin F."/>
            <person name="Kauserud H."/>
        </authorList>
    </citation>
    <scope>NUCLEOTIDE SEQUENCE</scope>
    <source>
        <strain evidence="2">9144</strain>
    </source>
</reference>
<protein>
    <submittedName>
        <fullName evidence="2">Mitochondrial K+-H+ exchange-related-domain-containing protein</fullName>
    </submittedName>
</protein>
<comment type="caution">
    <text evidence="2">The sequence shown here is derived from an EMBL/GenBank/DDBJ whole genome shotgun (WGS) entry which is preliminary data.</text>
</comment>
<accession>A0AAD6Y250</accession>
<dbReference type="Pfam" id="PF10173">
    <property type="entry name" value="Mit_KHE1"/>
    <property type="match status" value="1"/>
</dbReference>
<dbReference type="GO" id="GO:0006813">
    <property type="term" value="P:potassium ion transport"/>
    <property type="evidence" value="ECO:0007669"/>
    <property type="project" value="TreeGrafter"/>
</dbReference>
<dbReference type="EMBL" id="JARJCW010000090">
    <property type="protein sequence ID" value="KAJ7195493.1"/>
    <property type="molecule type" value="Genomic_DNA"/>
</dbReference>